<dbReference type="SUPFAM" id="SSF58104">
    <property type="entry name" value="Methyl-accepting chemotaxis protein (MCP) signaling domain"/>
    <property type="match status" value="1"/>
</dbReference>
<comment type="caution">
    <text evidence="13">The sequence shown here is derived from an EMBL/GenBank/DDBJ whole genome shotgun (WGS) entry which is preliminary data.</text>
</comment>
<keyword evidence="2" id="KW-1003">Cell membrane</keyword>
<dbReference type="SUPFAM" id="SSF158472">
    <property type="entry name" value="HAMP domain-like"/>
    <property type="match status" value="1"/>
</dbReference>
<sequence>MARLKGGASMLERVANLRIGSKLVIVFAALILGFGALLITSLAHFAELQEAEVKLFQRNFQRISKVKELRINITAQRAELLQAMADIQGEGLNAREKTISQLARASDRLFDELRADIAADSQIRGLLDQLFSVLSAFVQTRDQQLLPFIRNGQLRQAEALALGVQLERMVQINEIGQRLTELTERAMDQAVVRAREQGAYQRMELSLIGLAVLVFGIILAWQLSRHIAQPLAHLTEVAEQISRGEIPGELNSGGRRDEVGRLAQAFAQMSQYLLNLAGKAELLAQGQLGRDDQPVSGRDVLGCAFATMRNNLQRLAESAECIAAGDLTVQIAVSSERDQLGQAFKRMLMSLKQVIRELHEGIAVLATSSEEVLAATSQVATNTQETATAISEIVTTVDEVKQTAVLASGKARSVADSTAHTREVAQGGRQAVDEALMGMEQIREQMQAVAESIMRLGEQSQTIGEIVASVSDLAEQSNLLGVNASIEAMRAGETGKGFSVVAQEVKALAEQSKQATNQVRGILGEIQKAMTKAVLLAEQGSKAVEAGYARARSSGEAIRALDSSIVESSEMALQIAATSQQQMVGMDQVANAMSSIREASQSNVSGTRQMDQATRNLHELGMKLKGLAGRFKL</sequence>
<dbReference type="EMBL" id="JBFTEG010000018">
    <property type="protein sequence ID" value="MEX6504027.1"/>
    <property type="molecule type" value="Genomic_DNA"/>
</dbReference>
<dbReference type="InterPro" id="IPR024478">
    <property type="entry name" value="HlyB_4HB_MCP"/>
</dbReference>
<dbReference type="PROSITE" id="PS50885">
    <property type="entry name" value="HAMP"/>
    <property type="match status" value="2"/>
</dbReference>
<keyword evidence="3" id="KW-0488">Methylation</keyword>
<evidence type="ECO:0000256" key="10">
    <source>
        <dbReference type="SAM" id="Phobius"/>
    </source>
</evidence>
<evidence type="ECO:0000256" key="7">
    <source>
        <dbReference type="ARBA" id="ARBA00023224"/>
    </source>
</evidence>
<keyword evidence="6 10" id="KW-0472">Membrane</keyword>
<evidence type="ECO:0000256" key="8">
    <source>
        <dbReference type="ARBA" id="ARBA00029447"/>
    </source>
</evidence>
<proteinExistence type="inferred from homology"/>
<comment type="similarity">
    <text evidence="8">Belongs to the methyl-accepting chemotaxis (MCP) protein family.</text>
</comment>
<dbReference type="RefSeq" id="WP_369288967.1">
    <property type="nucleotide sequence ID" value="NZ_JBFTEG010000018.1"/>
</dbReference>
<evidence type="ECO:0000256" key="9">
    <source>
        <dbReference type="PROSITE-ProRule" id="PRU00284"/>
    </source>
</evidence>
<evidence type="ECO:0000313" key="14">
    <source>
        <dbReference type="Proteomes" id="UP001560296"/>
    </source>
</evidence>
<evidence type="ECO:0000313" key="13">
    <source>
        <dbReference type="EMBL" id="MEX6504027.1"/>
    </source>
</evidence>
<evidence type="ECO:0000256" key="5">
    <source>
        <dbReference type="ARBA" id="ARBA00022989"/>
    </source>
</evidence>
<keyword evidence="7 9" id="KW-0807">Transducer</keyword>
<dbReference type="Gene3D" id="6.10.340.10">
    <property type="match status" value="1"/>
</dbReference>
<dbReference type="InterPro" id="IPR003660">
    <property type="entry name" value="HAMP_dom"/>
</dbReference>
<dbReference type="PANTHER" id="PTHR32089:SF112">
    <property type="entry name" value="LYSOZYME-LIKE PROTEIN-RELATED"/>
    <property type="match status" value="1"/>
</dbReference>
<evidence type="ECO:0000259" key="12">
    <source>
        <dbReference type="PROSITE" id="PS50885"/>
    </source>
</evidence>
<dbReference type="PROSITE" id="PS50111">
    <property type="entry name" value="CHEMOTAXIS_TRANSDUC_2"/>
    <property type="match status" value="1"/>
</dbReference>
<dbReference type="CDD" id="cd06225">
    <property type="entry name" value="HAMP"/>
    <property type="match status" value="2"/>
</dbReference>
<keyword evidence="4 10" id="KW-0812">Transmembrane</keyword>
<keyword evidence="14" id="KW-1185">Reference proteome</keyword>
<dbReference type="Pfam" id="PF00672">
    <property type="entry name" value="HAMP"/>
    <property type="match status" value="2"/>
</dbReference>
<name>A0ABV3YXH0_9PSED</name>
<evidence type="ECO:0000256" key="6">
    <source>
        <dbReference type="ARBA" id="ARBA00023136"/>
    </source>
</evidence>
<dbReference type="PANTHER" id="PTHR32089">
    <property type="entry name" value="METHYL-ACCEPTING CHEMOTAXIS PROTEIN MCPB"/>
    <property type="match status" value="1"/>
</dbReference>
<dbReference type="SMART" id="SM00283">
    <property type="entry name" value="MA"/>
    <property type="match status" value="1"/>
</dbReference>
<dbReference type="Gene3D" id="1.10.287.950">
    <property type="entry name" value="Methyl-accepting chemotaxis protein"/>
    <property type="match status" value="1"/>
</dbReference>
<feature type="domain" description="Methyl-accepting transducer" evidence="11">
    <location>
        <begin position="361"/>
        <end position="597"/>
    </location>
</feature>
<dbReference type="Proteomes" id="UP001560296">
    <property type="component" value="Unassembled WGS sequence"/>
</dbReference>
<evidence type="ECO:0000256" key="2">
    <source>
        <dbReference type="ARBA" id="ARBA00022475"/>
    </source>
</evidence>
<dbReference type="InterPro" id="IPR004089">
    <property type="entry name" value="MCPsignal_dom"/>
</dbReference>
<comment type="subcellular location">
    <subcellularLocation>
        <location evidence="1">Cell membrane</location>
    </subcellularLocation>
</comment>
<protein>
    <submittedName>
        <fullName evidence="13">Methyl-accepting chemotaxis protein</fullName>
    </submittedName>
</protein>
<dbReference type="Pfam" id="PF12729">
    <property type="entry name" value="4HB_MCP_1"/>
    <property type="match status" value="1"/>
</dbReference>
<keyword evidence="5 10" id="KW-1133">Transmembrane helix</keyword>
<reference evidence="13 14" key="1">
    <citation type="submission" date="2024-07" db="EMBL/GenBank/DDBJ databases">
        <authorList>
            <person name="Li M."/>
        </authorList>
    </citation>
    <scope>NUCLEOTIDE SEQUENCE [LARGE SCALE GENOMIC DNA]</scope>
    <source>
        <strain evidence="13 14">25A3E</strain>
    </source>
</reference>
<evidence type="ECO:0000256" key="1">
    <source>
        <dbReference type="ARBA" id="ARBA00004236"/>
    </source>
</evidence>
<evidence type="ECO:0000256" key="4">
    <source>
        <dbReference type="ARBA" id="ARBA00022692"/>
    </source>
</evidence>
<accession>A0ABV3YXH0</accession>
<gene>
    <name evidence="13" type="ORF">AB5S05_18340</name>
</gene>
<dbReference type="SMART" id="SM00304">
    <property type="entry name" value="HAMP"/>
    <property type="match status" value="2"/>
</dbReference>
<evidence type="ECO:0000256" key="3">
    <source>
        <dbReference type="ARBA" id="ARBA00022481"/>
    </source>
</evidence>
<feature type="domain" description="HAMP" evidence="12">
    <location>
        <begin position="225"/>
        <end position="278"/>
    </location>
</feature>
<organism evidence="13 14">
    <name type="scientific">Pseudomonas zhanjiangensis</name>
    <dbReference type="NCBI Taxonomy" id="3239015"/>
    <lineage>
        <taxon>Bacteria</taxon>
        <taxon>Pseudomonadati</taxon>
        <taxon>Pseudomonadota</taxon>
        <taxon>Gammaproteobacteria</taxon>
        <taxon>Pseudomonadales</taxon>
        <taxon>Pseudomonadaceae</taxon>
        <taxon>Pseudomonas</taxon>
    </lineage>
</organism>
<feature type="transmembrane region" description="Helical" evidence="10">
    <location>
        <begin position="23"/>
        <end position="46"/>
    </location>
</feature>
<dbReference type="Pfam" id="PF00015">
    <property type="entry name" value="MCPsignal"/>
    <property type="match status" value="1"/>
</dbReference>
<feature type="domain" description="HAMP" evidence="12">
    <location>
        <begin position="306"/>
        <end position="356"/>
    </location>
</feature>
<evidence type="ECO:0000259" key="11">
    <source>
        <dbReference type="PROSITE" id="PS50111"/>
    </source>
</evidence>
<feature type="transmembrane region" description="Helical" evidence="10">
    <location>
        <begin position="205"/>
        <end position="223"/>
    </location>
</feature>